<gene>
    <name evidence="2" type="ORF">CA12_20490</name>
</gene>
<feature type="domain" description="Putative restriction endonuclease" evidence="1">
    <location>
        <begin position="36"/>
        <end position="196"/>
    </location>
</feature>
<dbReference type="AlphaFoldDB" id="A0A517P9A4"/>
<dbReference type="KEGG" id="acaf:CA12_20490"/>
<dbReference type="CDD" id="cd06260">
    <property type="entry name" value="DUF820-like"/>
    <property type="match status" value="1"/>
</dbReference>
<dbReference type="SUPFAM" id="SSF52980">
    <property type="entry name" value="Restriction endonuclease-like"/>
    <property type="match status" value="1"/>
</dbReference>
<dbReference type="InterPro" id="IPR008538">
    <property type="entry name" value="Uma2"/>
</dbReference>
<sequence length="209" mass="23135">MPPTLADPPTLEVADPEVALTLRAEREAQGLDRWDEVWNGVHILMPLPNNERQELATEIAGDVRQLFKPWGGRAYGRTFAGCNVSDVSDPSLDWRTNYRCPDVAVFLSHNPAEDRGSHWFGGPDLAMEIVSRGDRSRQKLAFYAAVGVKELFVLDREPWSLQLYRLTEGELQSVSVTEPGGEPLTTEAVPLRWSLTPTDPPSVAVAAAE</sequence>
<dbReference type="Pfam" id="PF05685">
    <property type="entry name" value="Uma2"/>
    <property type="match status" value="1"/>
</dbReference>
<protein>
    <recommendedName>
        <fullName evidence="1">Putative restriction endonuclease domain-containing protein</fullName>
    </recommendedName>
</protein>
<evidence type="ECO:0000313" key="3">
    <source>
        <dbReference type="Proteomes" id="UP000318741"/>
    </source>
</evidence>
<reference evidence="2 3" key="1">
    <citation type="submission" date="2019-02" db="EMBL/GenBank/DDBJ databases">
        <title>Deep-cultivation of Planctomycetes and their phenomic and genomic characterization uncovers novel biology.</title>
        <authorList>
            <person name="Wiegand S."/>
            <person name="Jogler M."/>
            <person name="Boedeker C."/>
            <person name="Pinto D."/>
            <person name="Vollmers J."/>
            <person name="Rivas-Marin E."/>
            <person name="Kohn T."/>
            <person name="Peeters S.H."/>
            <person name="Heuer A."/>
            <person name="Rast P."/>
            <person name="Oberbeckmann S."/>
            <person name="Bunk B."/>
            <person name="Jeske O."/>
            <person name="Meyerdierks A."/>
            <person name="Storesund J.E."/>
            <person name="Kallscheuer N."/>
            <person name="Luecker S."/>
            <person name="Lage O.M."/>
            <person name="Pohl T."/>
            <person name="Merkel B.J."/>
            <person name="Hornburger P."/>
            <person name="Mueller R.-W."/>
            <person name="Bruemmer F."/>
            <person name="Labrenz M."/>
            <person name="Spormann A.M."/>
            <person name="Op den Camp H."/>
            <person name="Overmann J."/>
            <person name="Amann R."/>
            <person name="Jetten M.S.M."/>
            <person name="Mascher T."/>
            <person name="Medema M.H."/>
            <person name="Devos D.P."/>
            <person name="Kaster A.-K."/>
            <person name="Ovreas L."/>
            <person name="Rohde M."/>
            <person name="Galperin M.Y."/>
            <person name="Jogler C."/>
        </authorList>
    </citation>
    <scope>NUCLEOTIDE SEQUENCE [LARGE SCALE GENOMIC DNA]</scope>
    <source>
        <strain evidence="2 3">CA12</strain>
    </source>
</reference>
<evidence type="ECO:0000259" key="1">
    <source>
        <dbReference type="Pfam" id="PF05685"/>
    </source>
</evidence>
<dbReference type="InterPro" id="IPR011335">
    <property type="entry name" value="Restrct_endonuc-II-like"/>
</dbReference>
<dbReference type="Proteomes" id="UP000318741">
    <property type="component" value="Chromosome"/>
</dbReference>
<accession>A0A517P9A4</accession>
<dbReference type="RefSeq" id="WP_145358843.1">
    <property type="nucleotide sequence ID" value="NZ_CP036265.1"/>
</dbReference>
<dbReference type="Gene3D" id="3.90.1570.10">
    <property type="entry name" value="tt1808, chain A"/>
    <property type="match status" value="1"/>
</dbReference>
<proteinExistence type="predicted"/>
<dbReference type="EMBL" id="CP036265">
    <property type="protein sequence ID" value="QDT15951.1"/>
    <property type="molecule type" value="Genomic_DNA"/>
</dbReference>
<keyword evidence="3" id="KW-1185">Reference proteome</keyword>
<dbReference type="InterPro" id="IPR012296">
    <property type="entry name" value="Nuclease_put_TT1808"/>
</dbReference>
<dbReference type="OrthoDB" id="274140at2"/>
<name>A0A517P9A4_9PLAN</name>
<evidence type="ECO:0000313" key="2">
    <source>
        <dbReference type="EMBL" id="QDT15951.1"/>
    </source>
</evidence>
<organism evidence="2 3">
    <name type="scientific">Alienimonas californiensis</name>
    <dbReference type="NCBI Taxonomy" id="2527989"/>
    <lineage>
        <taxon>Bacteria</taxon>
        <taxon>Pseudomonadati</taxon>
        <taxon>Planctomycetota</taxon>
        <taxon>Planctomycetia</taxon>
        <taxon>Planctomycetales</taxon>
        <taxon>Planctomycetaceae</taxon>
        <taxon>Alienimonas</taxon>
    </lineage>
</organism>